<name>A0A235H5A2_AZOBR</name>
<dbReference type="RefSeq" id="WP_094306786.1">
    <property type="nucleotide sequence ID" value="NZ_NOWT01000041.1"/>
</dbReference>
<dbReference type="PANTHER" id="PTHR30349">
    <property type="entry name" value="PHAGE INTEGRASE-RELATED"/>
    <property type="match status" value="1"/>
</dbReference>
<comment type="caution">
    <text evidence="6">The sequence shown here is derived from an EMBL/GenBank/DDBJ whole genome shotgun (WGS) entry which is preliminary data.</text>
</comment>
<dbReference type="InterPro" id="IPR002104">
    <property type="entry name" value="Integrase_catalytic"/>
</dbReference>
<dbReference type="SUPFAM" id="SSF56349">
    <property type="entry name" value="DNA breaking-rejoining enzymes"/>
    <property type="match status" value="1"/>
</dbReference>
<keyword evidence="6" id="KW-0614">Plasmid</keyword>
<dbReference type="Gene3D" id="1.10.150.130">
    <property type="match status" value="1"/>
</dbReference>
<proteinExistence type="predicted"/>
<keyword evidence="3" id="KW-0233">DNA recombination</keyword>
<dbReference type="AlphaFoldDB" id="A0A235H5A2"/>
<dbReference type="Pfam" id="PF00589">
    <property type="entry name" value="Phage_integrase"/>
    <property type="match status" value="1"/>
</dbReference>
<evidence type="ECO:0000256" key="1">
    <source>
        <dbReference type="ARBA" id="ARBA00022908"/>
    </source>
</evidence>
<dbReference type="EMBL" id="NOWT01000041">
    <property type="protein sequence ID" value="OYD80970.1"/>
    <property type="molecule type" value="Genomic_DNA"/>
</dbReference>
<dbReference type="CDD" id="cd00796">
    <property type="entry name" value="INT_Rci_Hp1_C"/>
    <property type="match status" value="1"/>
</dbReference>
<keyword evidence="1" id="KW-0229">DNA integration</keyword>
<organism evidence="6 7">
    <name type="scientific">Azospirillum brasilense</name>
    <dbReference type="NCBI Taxonomy" id="192"/>
    <lineage>
        <taxon>Bacteria</taxon>
        <taxon>Pseudomonadati</taxon>
        <taxon>Pseudomonadota</taxon>
        <taxon>Alphaproteobacteria</taxon>
        <taxon>Rhodospirillales</taxon>
        <taxon>Azospirillaceae</taxon>
        <taxon>Azospirillum</taxon>
    </lineage>
</organism>
<feature type="domain" description="Tyr recombinase" evidence="5">
    <location>
        <begin position="179"/>
        <end position="370"/>
    </location>
</feature>
<dbReference type="GO" id="GO:0006310">
    <property type="term" value="P:DNA recombination"/>
    <property type="evidence" value="ECO:0007669"/>
    <property type="project" value="UniProtKB-KW"/>
</dbReference>
<dbReference type="InterPro" id="IPR010998">
    <property type="entry name" value="Integrase_recombinase_N"/>
</dbReference>
<dbReference type="InterPro" id="IPR011010">
    <property type="entry name" value="DNA_brk_join_enz"/>
</dbReference>
<accession>A0A235H5A2</accession>
<evidence type="ECO:0000259" key="5">
    <source>
        <dbReference type="PROSITE" id="PS51898"/>
    </source>
</evidence>
<gene>
    <name evidence="6" type="ORF">CHT98_28655</name>
</gene>
<dbReference type="Gene3D" id="1.10.443.10">
    <property type="entry name" value="Intergrase catalytic core"/>
    <property type="match status" value="1"/>
</dbReference>
<reference evidence="6 7" key="1">
    <citation type="submission" date="2017-07" db="EMBL/GenBank/DDBJ databases">
        <title>Whole genome sequence of Azospirillum brasilense 2A1, a potential biofertilizer strain.</title>
        <authorList>
            <person name="Fontana C.A."/>
            <person name="Toffoli L.M."/>
            <person name="Salazar S.M."/>
            <person name="Puglisi E."/>
            <person name="Pedraza R."/>
            <person name="Bassi D."/>
            <person name="Cocconcelli P.S."/>
        </authorList>
    </citation>
    <scope>NUCLEOTIDE SEQUENCE [LARGE SCALE GENOMIC DNA]</scope>
    <source>
        <strain evidence="6 7">2A1</strain>
        <plasmid evidence="6">unnamed</plasmid>
    </source>
</reference>
<protein>
    <recommendedName>
        <fullName evidence="5">Tyr recombinase domain-containing protein</fullName>
    </recommendedName>
</protein>
<feature type="region of interest" description="Disordered" evidence="4">
    <location>
        <begin position="369"/>
        <end position="389"/>
    </location>
</feature>
<dbReference type="InterPro" id="IPR013762">
    <property type="entry name" value="Integrase-like_cat_sf"/>
</dbReference>
<sequence length="389" mass="43523">MAKANTGPRLVLYGPDNRYGATPKRGFKQYVYFIRWYECGAKRERSTGTGDVREAQQALGAFLAERERPTAESERRGPAAPDQLSVADMLGLYLEHHAPHAADPERIRYAVRNLVPWWDGVAVSGITAGACRRYAAENKRAPATLRRELGTLAAAMNWCVTEGYLTQGGIVVLPPVPKDEQAFLTRSDAAKLLWAAWRRRWRWKDAEGEMHTNMHLPMFILIGLYHGARKEAILGLQWQPNTEGGYVDLDRGFIDFNPIGRAQTKKRRARVPIAPRLLPWLRIARRITRQFVVECDGKPVGDVKKGFATAASDIKRPDVHPHTLRHTCVTWLLRDGLDVWQVGGFVGMSPQTVQQVYGHHAPEFMAQAAAAPRGKGDAGMKTGMQTKRA</sequence>
<evidence type="ECO:0000256" key="4">
    <source>
        <dbReference type="SAM" id="MobiDB-lite"/>
    </source>
</evidence>
<dbReference type="InterPro" id="IPR050090">
    <property type="entry name" value="Tyrosine_recombinase_XerCD"/>
</dbReference>
<evidence type="ECO:0000313" key="6">
    <source>
        <dbReference type="EMBL" id="OYD80970.1"/>
    </source>
</evidence>
<evidence type="ECO:0000313" key="7">
    <source>
        <dbReference type="Proteomes" id="UP000215367"/>
    </source>
</evidence>
<dbReference type="GO" id="GO:0003677">
    <property type="term" value="F:DNA binding"/>
    <property type="evidence" value="ECO:0007669"/>
    <property type="project" value="UniProtKB-KW"/>
</dbReference>
<dbReference type="GO" id="GO:0015074">
    <property type="term" value="P:DNA integration"/>
    <property type="evidence" value="ECO:0007669"/>
    <property type="project" value="UniProtKB-KW"/>
</dbReference>
<dbReference type="Proteomes" id="UP000215367">
    <property type="component" value="Unassembled WGS sequence"/>
</dbReference>
<geneLocation type="plasmid" evidence="6">
    <name>unnamed</name>
</geneLocation>
<evidence type="ECO:0000256" key="3">
    <source>
        <dbReference type="ARBA" id="ARBA00023172"/>
    </source>
</evidence>
<dbReference type="PROSITE" id="PS51898">
    <property type="entry name" value="TYR_RECOMBINASE"/>
    <property type="match status" value="1"/>
</dbReference>
<keyword evidence="2" id="KW-0238">DNA-binding</keyword>
<evidence type="ECO:0000256" key="2">
    <source>
        <dbReference type="ARBA" id="ARBA00023125"/>
    </source>
</evidence>
<dbReference type="PANTHER" id="PTHR30349:SF88">
    <property type="entry name" value="BLL1584 PROTEIN"/>
    <property type="match status" value="1"/>
</dbReference>